<dbReference type="Gene3D" id="2.40.50.100">
    <property type="match status" value="1"/>
</dbReference>
<feature type="domain" description="RNA polymerase Rpb2" evidence="13">
    <location>
        <begin position="426"/>
        <end position="494"/>
    </location>
</feature>
<comment type="caution">
    <text evidence="15">The sequence shown here is derived from an EMBL/GenBank/DDBJ whole genome shotgun (WGS) entry which is preliminary data.</text>
</comment>
<dbReference type="CDD" id="cd00653">
    <property type="entry name" value="RNA_pol_B_RPB2"/>
    <property type="match status" value="1"/>
</dbReference>
<evidence type="ECO:0000313" key="15">
    <source>
        <dbReference type="EMBL" id="KZD72044.1"/>
    </source>
</evidence>
<dbReference type="Pfam" id="PF10385">
    <property type="entry name" value="RNA_pol_Rpb2_45"/>
    <property type="match status" value="1"/>
</dbReference>
<evidence type="ECO:0000256" key="2">
    <source>
        <dbReference type="ARBA" id="ARBA00022679"/>
    </source>
</evidence>
<evidence type="ECO:0000256" key="7">
    <source>
        <dbReference type="RuleBase" id="RU000434"/>
    </source>
</evidence>
<organism evidence="15 16">
    <name type="scientific">Bacillus cereus</name>
    <dbReference type="NCBI Taxonomy" id="1396"/>
    <lineage>
        <taxon>Bacteria</taxon>
        <taxon>Bacillati</taxon>
        <taxon>Bacillota</taxon>
        <taxon>Bacilli</taxon>
        <taxon>Bacillales</taxon>
        <taxon>Bacillaceae</taxon>
        <taxon>Bacillus</taxon>
        <taxon>Bacillus cereus group</taxon>
    </lineage>
</organism>
<dbReference type="Gene3D" id="2.40.270.10">
    <property type="entry name" value="DNA-directed RNA polymerase, subunit 2, domain 6"/>
    <property type="match status" value="2"/>
</dbReference>
<dbReference type="InterPro" id="IPR007121">
    <property type="entry name" value="RNA_pol_bsu_CS"/>
</dbReference>
<dbReference type="Gene3D" id="3.90.1110.10">
    <property type="entry name" value="RNA polymerase Rpb2, domain 2"/>
    <property type="match status" value="1"/>
</dbReference>
<dbReference type="EC" id="2.7.7.6" evidence="6 8"/>
<dbReference type="EMBL" id="LJKE01000015">
    <property type="protein sequence ID" value="KZD72044.1"/>
    <property type="molecule type" value="Genomic_DNA"/>
</dbReference>
<dbReference type="Gene3D" id="2.40.50.150">
    <property type="match status" value="1"/>
</dbReference>
<comment type="similarity">
    <text evidence="6 7">Belongs to the RNA polymerase beta chain family.</text>
</comment>
<dbReference type="AlphaFoldDB" id="A0A161TA95"/>
<sequence length="1109" mass="125021">MKTHFFGTADYFFQTPQLTKDQKESYRRFLYEDIDKAWKKVFPVQDANKKYSLSYHGVTIGEPNFSPEESIKKKKTYSVPLRGRFILYDNEVKNAIESEVFIGNIPLMTEQGSFIYNGIDKTIVAQIVRANGVYLEEDTNQKWRKLKIKISPKKGSWLIFEADRKGTMNVRIDDGKNIPVTMFLKALGLGDEEFFLEKFDNHPFIQSSIEKDVTENQGEAALQVYQIIKGQIVSKEKAIEFISNIFFEPKKYELGKTGRYKLNKKLGLFERAFGKVLAKEVDGFGVGTVITKEVLESLSVSEVYVFGEEDDIIHIIGNDQNVMDEVLNKEDIFAALNYCLYAEKVGVIDNIDHLSNRQVRLVGDILLKEYEKAIAAIERKVKEKLNTSHSLDTNNKDEALTPESVIFIRPIITAMRESLATSQLSQNLDQVNVLSEIEHKRRTSALGPGGFTKERAGLEVRDVNTSHYGRFCPVQTPEGQNIGLILELAMESRVNEYGLLETPYRKVDKKTGLATKTVDYLTAEEEEKYKIARATDVDKKGRFIEEVVIVRHEQNYIHVPNNEVDYVDVTPRQIFSVATSLIPFVHNDDPTRTVMGSNMQKQAMPLLRPQEPWIGTGIEQLVATDTGASYIAEENGIVVKVDAKELVVKYDSLGEKTYVIKKFRRTSKDSCFNHRVLVTKGQKVTKDQVLVDSTSSNNGELALGQNVVVAFMTWEGYNYEDAIIISDRLVQDDVYTSLTMGEYIVDVRETKAGAEEVTREVVNLPENDKRNLDDDGVIKVGSKVEEGDVLVGKNSPKASDETSASEKFLQQVFAEKSKHFKDTSLRVPHGTKGVVSDVHVLTRDDADLPIGVIKQFKITITEKRKIQRGDKMAGRHGNKGVISKVVRQEDMPYLEDGTPVDIMLNPQGVPSRMNIGQLMEVHLGMSARSLQMKYKIPAFDGPDANQLQDELIKAELPENGKFTLYDGRSGKAFENEVTVGVMYILKLDHQVEDKMHARSTGPYSLVHQQPLGGKAQNGGQRLGEMEVWALEAHGASNLLREMVTVKSDDIRGRSKIFQDIVDGRPLSKPNVPEGFNVLIRTIRSLGLDIDAKKEDGTSIYEKKRFKKGE</sequence>
<dbReference type="SUPFAM" id="SSF64484">
    <property type="entry name" value="beta and beta-prime subunits of DNA dependent RNA-polymerase"/>
    <property type="match status" value="1"/>
</dbReference>
<feature type="domain" description="DNA-directed RNA polymerase beta subunit external 1" evidence="14">
    <location>
        <begin position="504"/>
        <end position="569"/>
    </location>
</feature>
<dbReference type="InterPro" id="IPR007120">
    <property type="entry name" value="DNA-dir_RNAP_su2_dom"/>
</dbReference>
<dbReference type="HAMAP" id="MF_01321">
    <property type="entry name" value="RNApol_bact_RpoB"/>
    <property type="match status" value="1"/>
</dbReference>
<feature type="domain" description="RNA polymerase Rpb2" evidence="10">
    <location>
        <begin position="1018"/>
        <end position="1092"/>
    </location>
</feature>
<feature type="domain" description="RNA polymerase beta subunit protrusion" evidence="12">
    <location>
        <begin position="18"/>
        <end position="388"/>
    </location>
</feature>
<dbReference type="Pfam" id="PF04561">
    <property type="entry name" value="RNA_pol_Rpb2_2"/>
    <property type="match status" value="1"/>
</dbReference>
<evidence type="ECO:0000256" key="5">
    <source>
        <dbReference type="ARBA" id="ARBA00048552"/>
    </source>
</evidence>
<keyword evidence="2 6" id="KW-0808">Transferase</keyword>
<dbReference type="PANTHER" id="PTHR20856">
    <property type="entry name" value="DNA-DIRECTED RNA POLYMERASE I SUBUNIT 2"/>
    <property type="match status" value="1"/>
</dbReference>
<dbReference type="RefSeq" id="WP_063259727.1">
    <property type="nucleotide sequence ID" value="NZ_LJKE01000015.1"/>
</dbReference>
<keyword evidence="3 6" id="KW-0548">Nucleotidyltransferase</keyword>
<dbReference type="GO" id="GO:0003899">
    <property type="term" value="F:DNA-directed RNA polymerase activity"/>
    <property type="evidence" value="ECO:0007669"/>
    <property type="project" value="UniProtKB-UniRule"/>
</dbReference>
<feature type="domain" description="RNA polymerase Rpb2" evidence="11">
    <location>
        <begin position="129"/>
        <end position="272"/>
    </location>
</feature>
<dbReference type="GO" id="GO:0000428">
    <property type="term" value="C:DNA-directed RNA polymerase complex"/>
    <property type="evidence" value="ECO:0007669"/>
    <property type="project" value="UniProtKB-KW"/>
</dbReference>
<dbReference type="InterPro" id="IPR015712">
    <property type="entry name" value="DNA-dir_RNA_pol_su2"/>
</dbReference>
<evidence type="ECO:0000256" key="4">
    <source>
        <dbReference type="ARBA" id="ARBA00023163"/>
    </source>
</evidence>
<dbReference type="GO" id="GO:0003677">
    <property type="term" value="F:DNA binding"/>
    <property type="evidence" value="ECO:0007669"/>
    <property type="project" value="UniProtKB-UniRule"/>
</dbReference>
<dbReference type="Pfam" id="PF04565">
    <property type="entry name" value="RNA_pol_Rpb2_3"/>
    <property type="match status" value="1"/>
</dbReference>
<dbReference type="GO" id="GO:0006351">
    <property type="term" value="P:DNA-templated transcription"/>
    <property type="evidence" value="ECO:0007669"/>
    <property type="project" value="UniProtKB-UniRule"/>
</dbReference>
<dbReference type="InterPro" id="IPR007644">
    <property type="entry name" value="RNA_pol_bsu_protrusion"/>
</dbReference>
<dbReference type="Pfam" id="PF00562">
    <property type="entry name" value="RNA_pol_Rpb2_6"/>
    <property type="match status" value="1"/>
</dbReference>
<feature type="domain" description="DNA-directed RNA polymerase subunit 2 hybrid-binding" evidence="9">
    <location>
        <begin position="631"/>
        <end position="1016"/>
    </location>
</feature>
<dbReference type="Pfam" id="PF04560">
    <property type="entry name" value="RNA_pol_Rpb2_7"/>
    <property type="match status" value="1"/>
</dbReference>
<evidence type="ECO:0000256" key="3">
    <source>
        <dbReference type="ARBA" id="ARBA00022695"/>
    </source>
</evidence>
<accession>A0A161TA95</accession>
<evidence type="ECO:0000259" key="13">
    <source>
        <dbReference type="Pfam" id="PF04565"/>
    </source>
</evidence>
<evidence type="ECO:0000259" key="11">
    <source>
        <dbReference type="Pfam" id="PF04561"/>
    </source>
</evidence>
<dbReference type="InterPro" id="IPR010243">
    <property type="entry name" value="RNA_pol_bsu_bac"/>
</dbReference>
<dbReference type="Pfam" id="PF04563">
    <property type="entry name" value="RNA_pol_Rpb2_1"/>
    <property type="match status" value="1"/>
</dbReference>
<dbReference type="Gene3D" id="2.30.150.10">
    <property type="entry name" value="DNA-directed RNA polymerase, beta subunit, external 1 domain"/>
    <property type="match status" value="1"/>
</dbReference>
<evidence type="ECO:0000259" key="10">
    <source>
        <dbReference type="Pfam" id="PF04560"/>
    </source>
</evidence>
<comment type="subunit">
    <text evidence="6 8">The RNAP catalytic core consists of 2 alpha, 1 beta, 1 beta' and 1 omega subunit. When a sigma factor is associated with the core the holoenzyme is formed, which can initiate transcription.</text>
</comment>
<dbReference type="NCBIfam" id="NF001616">
    <property type="entry name" value="PRK00405.1"/>
    <property type="match status" value="1"/>
</dbReference>
<evidence type="ECO:0000256" key="6">
    <source>
        <dbReference type="HAMAP-Rule" id="MF_01321"/>
    </source>
</evidence>
<dbReference type="InterPro" id="IPR042107">
    <property type="entry name" value="DNA-dir_RNA_pol_bsu_ext_1_sf"/>
</dbReference>
<keyword evidence="1 6" id="KW-0240">DNA-directed RNA polymerase</keyword>
<dbReference type="InterPro" id="IPR037033">
    <property type="entry name" value="DNA-dir_RNAP_su2_hyb_sf"/>
</dbReference>
<dbReference type="Proteomes" id="UP000076482">
    <property type="component" value="Unassembled WGS sequence"/>
</dbReference>
<evidence type="ECO:0000259" key="9">
    <source>
        <dbReference type="Pfam" id="PF00562"/>
    </source>
</evidence>
<dbReference type="PROSITE" id="PS01166">
    <property type="entry name" value="RNA_POL_BETA"/>
    <property type="match status" value="1"/>
</dbReference>
<dbReference type="GO" id="GO:0032549">
    <property type="term" value="F:ribonucleoside binding"/>
    <property type="evidence" value="ECO:0007669"/>
    <property type="project" value="InterPro"/>
</dbReference>
<proteinExistence type="inferred from homology"/>
<dbReference type="InterPro" id="IPR007641">
    <property type="entry name" value="RNA_pol_Rpb2_7"/>
</dbReference>
<comment type="function">
    <text evidence="6 8">DNA-dependent RNA polymerase catalyzes the transcription of DNA into RNA using the four ribonucleoside triphosphates as substrates.</text>
</comment>
<dbReference type="InterPro" id="IPR019462">
    <property type="entry name" value="DNA-dir_RNA_pol_bsu_external_1"/>
</dbReference>
<dbReference type="InterPro" id="IPR007642">
    <property type="entry name" value="RNA_pol_Rpb2_2"/>
</dbReference>
<evidence type="ECO:0000256" key="8">
    <source>
        <dbReference type="RuleBase" id="RU363031"/>
    </source>
</evidence>
<name>A0A161TA95_BACCE</name>
<dbReference type="InterPro" id="IPR037034">
    <property type="entry name" value="RNA_pol_Rpb2_2_sf"/>
</dbReference>
<gene>
    <name evidence="6" type="primary">rpoB</name>
    <name evidence="15" type="ORF">B4088_0505</name>
</gene>
<evidence type="ECO:0000259" key="12">
    <source>
        <dbReference type="Pfam" id="PF04563"/>
    </source>
</evidence>
<protein>
    <recommendedName>
        <fullName evidence="6 8">DNA-directed RNA polymerase subunit beta</fullName>
        <shortName evidence="6">RNAP subunit beta</shortName>
        <ecNumber evidence="6 8">2.7.7.6</ecNumber>
    </recommendedName>
    <alternativeName>
        <fullName evidence="6">RNA polymerase subunit beta</fullName>
    </alternativeName>
    <alternativeName>
        <fullName evidence="6">Transcriptase subunit beta</fullName>
    </alternativeName>
</protein>
<comment type="catalytic activity">
    <reaction evidence="5 6 8">
        <text>RNA(n) + a ribonucleoside 5'-triphosphate = RNA(n+1) + diphosphate</text>
        <dbReference type="Rhea" id="RHEA:21248"/>
        <dbReference type="Rhea" id="RHEA-COMP:14527"/>
        <dbReference type="Rhea" id="RHEA-COMP:17342"/>
        <dbReference type="ChEBI" id="CHEBI:33019"/>
        <dbReference type="ChEBI" id="CHEBI:61557"/>
        <dbReference type="ChEBI" id="CHEBI:140395"/>
        <dbReference type="EC" id="2.7.7.6"/>
    </reaction>
</comment>
<dbReference type="PATRIC" id="fig|1396.535.peg.4257"/>
<dbReference type="InterPro" id="IPR014724">
    <property type="entry name" value="RNA_pol_RPB2_OB-fold"/>
</dbReference>
<dbReference type="Gene3D" id="3.90.1100.10">
    <property type="match status" value="1"/>
</dbReference>
<evidence type="ECO:0000256" key="1">
    <source>
        <dbReference type="ARBA" id="ARBA00022478"/>
    </source>
</evidence>
<keyword evidence="4 6" id="KW-0804">Transcription</keyword>
<evidence type="ECO:0000259" key="14">
    <source>
        <dbReference type="Pfam" id="PF10385"/>
    </source>
</evidence>
<dbReference type="InterPro" id="IPR007645">
    <property type="entry name" value="RNA_pol_Rpb2_3"/>
</dbReference>
<dbReference type="Gene3D" id="3.90.1800.10">
    <property type="entry name" value="RNA polymerase alpha subunit dimerisation domain"/>
    <property type="match status" value="1"/>
</dbReference>
<reference evidence="15 16" key="1">
    <citation type="submission" date="2015-09" db="EMBL/GenBank/DDBJ databases">
        <title>Bacillus cereus food isolates.</title>
        <authorList>
            <person name="Boekhorst J."/>
        </authorList>
    </citation>
    <scope>NUCLEOTIDE SEQUENCE [LARGE SCALE GENOMIC DNA]</scope>
    <source>
        <strain evidence="15 16">B4088</strain>
    </source>
</reference>
<evidence type="ECO:0000313" key="16">
    <source>
        <dbReference type="Proteomes" id="UP000076482"/>
    </source>
</evidence>